<accession>A0A4Y2P988</accession>
<reference evidence="1 2" key="1">
    <citation type="journal article" date="2019" name="Sci. Rep.">
        <title>Orb-weaving spider Araneus ventricosus genome elucidates the spidroin gene catalogue.</title>
        <authorList>
            <person name="Kono N."/>
            <person name="Nakamura H."/>
            <person name="Ohtoshi R."/>
            <person name="Moran D.A.P."/>
            <person name="Shinohara A."/>
            <person name="Yoshida Y."/>
            <person name="Fujiwara M."/>
            <person name="Mori M."/>
            <person name="Tomita M."/>
            <person name="Arakawa K."/>
        </authorList>
    </citation>
    <scope>NUCLEOTIDE SEQUENCE [LARGE SCALE GENOMIC DNA]</scope>
</reference>
<gene>
    <name evidence="1" type="ORF">AVEN_159559_1</name>
</gene>
<evidence type="ECO:0000313" key="2">
    <source>
        <dbReference type="Proteomes" id="UP000499080"/>
    </source>
</evidence>
<keyword evidence="2" id="KW-1185">Reference proteome</keyword>
<evidence type="ECO:0000313" key="1">
    <source>
        <dbReference type="EMBL" id="GBN46990.1"/>
    </source>
</evidence>
<sequence>MDYMKSSVLLGENWFVSKGSSLQNGKINKIGSQLEPIHDIYTIKGTDGEVRRVHYAVDEHGLRANIHSNSLGLGTNPKTISIQSEPRRWPSDDFDFGLDEFISMRQTEKTPVFPNFVQMALAKPSILSQDISEGIPHKEVKFSSANANLPASIYSKRLFTKLVPTDPQQFPHTGKTFAEKIPYGTNARNENLNKYRTPSDVSSPNYVPSSKIYPTNNFFESQRIVKPIIQPYSIPILSLDSFPKNGSRNFDTNITEIPNTEIQEDGNTSNPNVPKSALNLEAFPAFGTTTNLSENEEYVVFQNVKKEYSISEPTRDYNQTEYNDAYTKSNSSKPILFIPVSNDSIPIIEIKTQTEPNFSNSLTSKPFGLVPLSTIFDLNSDEGGPYYHYVMNMGKNSGDTVSELIEKYFELGNDNKLLNDTNDNISSNSTDNITENHKDYPGNTENNINTGLKINEHILDSNENKNSPSNSIINASLSFIESENYPRNTSQIASTKSISREVSVQNISKAVNEEIMRIVNDQRVTSPAVTEGKVTGFDNVLNVLPIQQIVIEEVINSTTTNDHSFNHALNSLEENIKKNTDNYAEMRIQPELFNNTSRGIINVETTYSPTLKFPDRNSKTHEANNSKLTDNIFISLPGFTNIAETTPDTMHLEQHSAAILKSQNDERNATLTNATETSSFYVLNSNADSSQVSSSDILDKSEANNSIESNSYPNKSAIRVMAKLNLLSPADEVIAHNGIQTLSLNLKEGRNLNIQMGHPMLELMIPKAKMNDFMMKINNTPVMLRILHPEIVASETIPYIFKFQDGDGSFSDKDTDSNYNSNLSDNLNNILNLLQPNLPKYNKDSTSTSTSKTAEIDHSVVPMANNNEITTTFPTEGLTSDSLDEKSNLNNTSVVQEEYETIARLDADSSVSYPVVQESKIVESASIDRRNSKQFVNLHLFNNSETQNIDKNKAENKSKNKFYSYVANIIHNSGFPEKDRYKSRTKIQPLDFNEFNKLIYKNQNNGVPNGYEIVQNIANKLDTEDFQSQNFEIKDFLTANDLNNAGSVPKQDIRINNIDDLSSSVQYAVIPYEGLEYSNKV</sequence>
<name>A0A4Y2P988_ARAVE</name>
<organism evidence="1 2">
    <name type="scientific">Araneus ventricosus</name>
    <name type="common">Orbweaver spider</name>
    <name type="synonym">Epeira ventricosa</name>
    <dbReference type="NCBI Taxonomy" id="182803"/>
    <lineage>
        <taxon>Eukaryota</taxon>
        <taxon>Metazoa</taxon>
        <taxon>Ecdysozoa</taxon>
        <taxon>Arthropoda</taxon>
        <taxon>Chelicerata</taxon>
        <taxon>Arachnida</taxon>
        <taxon>Araneae</taxon>
        <taxon>Araneomorphae</taxon>
        <taxon>Entelegynae</taxon>
        <taxon>Araneoidea</taxon>
        <taxon>Araneidae</taxon>
        <taxon>Araneus</taxon>
    </lineage>
</organism>
<dbReference type="AlphaFoldDB" id="A0A4Y2P988"/>
<dbReference type="Proteomes" id="UP000499080">
    <property type="component" value="Unassembled WGS sequence"/>
</dbReference>
<proteinExistence type="predicted"/>
<protein>
    <submittedName>
        <fullName evidence="1">Uncharacterized protein</fullName>
    </submittedName>
</protein>
<dbReference type="EMBL" id="BGPR01010598">
    <property type="protein sequence ID" value="GBN46990.1"/>
    <property type="molecule type" value="Genomic_DNA"/>
</dbReference>
<comment type="caution">
    <text evidence="1">The sequence shown here is derived from an EMBL/GenBank/DDBJ whole genome shotgun (WGS) entry which is preliminary data.</text>
</comment>